<dbReference type="Proteomes" id="UP001213000">
    <property type="component" value="Unassembled WGS sequence"/>
</dbReference>
<evidence type="ECO:0000313" key="2">
    <source>
        <dbReference type="EMBL" id="KAJ3554250.1"/>
    </source>
</evidence>
<feature type="compositionally biased region" description="Low complexity" evidence="1">
    <location>
        <begin position="89"/>
        <end position="101"/>
    </location>
</feature>
<dbReference type="EMBL" id="JANIEX010001810">
    <property type="protein sequence ID" value="KAJ3554250.1"/>
    <property type="molecule type" value="Genomic_DNA"/>
</dbReference>
<dbReference type="AlphaFoldDB" id="A0AAD5YN19"/>
<accession>A0AAD5YN19</accession>
<keyword evidence="3" id="KW-1185">Reference proteome</keyword>
<gene>
    <name evidence="2" type="ORF">NP233_g12462</name>
</gene>
<organism evidence="2 3">
    <name type="scientific">Leucocoprinus birnbaumii</name>
    <dbReference type="NCBI Taxonomy" id="56174"/>
    <lineage>
        <taxon>Eukaryota</taxon>
        <taxon>Fungi</taxon>
        <taxon>Dikarya</taxon>
        <taxon>Basidiomycota</taxon>
        <taxon>Agaricomycotina</taxon>
        <taxon>Agaricomycetes</taxon>
        <taxon>Agaricomycetidae</taxon>
        <taxon>Agaricales</taxon>
        <taxon>Agaricineae</taxon>
        <taxon>Agaricaceae</taxon>
        <taxon>Leucocoprinus</taxon>
    </lineage>
</organism>
<evidence type="ECO:0000256" key="1">
    <source>
        <dbReference type="SAM" id="MobiDB-lite"/>
    </source>
</evidence>
<sequence length="101" mass="11151">MALQFSSGRTYANAVLVSLNARRRFRKTIEDIEPSFAKSSQLAGISNAIRRLPRLTTISTQDYSSGVSSFPSQATSREKKPQPFSQVPSSSNRRSRSNSVP</sequence>
<protein>
    <submittedName>
        <fullName evidence="2">Uncharacterized protein</fullName>
    </submittedName>
</protein>
<proteinExistence type="predicted"/>
<reference evidence="2" key="1">
    <citation type="submission" date="2022-07" db="EMBL/GenBank/DDBJ databases">
        <title>Genome Sequence of Leucocoprinus birnbaumii.</title>
        <authorList>
            <person name="Buettner E."/>
        </authorList>
    </citation>
    <scope>NUCLEOTIDE SEQUENCE</scope>
    <source>
        <strain evidence="2">VT141</strain>
    </source>
</reference>
<evidence type="ECO:0000313" key="3">
    <source>
        <dbReference type="Proteomes" id="UP001213000"/>
    </source>
</evidence>
<comment type="caution">
    <text evidence="2">The sequence shown here is derived from an EMBL/GenBank/DDBJ whole genome shotgun (WGS) entry which is preliminary data.</text>
</comment>
<feature type="region of interest" description="Disordered" evidence="1">
    <location>
        <begin position="62"/>
        <end position="101"/>
    </location>
</feature>
<name>A0AAD5YN19_9AGAR</name>
<feature type="compositionally biased region" description="Polar residues" evidence="1">
    <location>
        <begin position="62"/>
        <end position="75"/>
    </location>
</feature>